<dbReference type="GO" id="GO:0003677">
    <property type="term" value="F:DNA binding"/>
    <property type="evidence" value="ECO:0007669"/>
    <property type="project" value="UniProtKB-KW"/>
</dbReference>
<evidence type="ECO:0000313" key="5">
    <source>
        <dbReference type="EMBL" id="AKV03027.1"/>
    </source>
</evidence>
<dbReference type="KEGG" id="llu:AKJ09_09690"/>
<dbReference type="SUPFAM" id="SSF46894">
    <property type="entry name" value="C-terminal effector domain of the bipartite response regulators"/>
    <property type="match status" value="1"/>
</dbReference>
<gene>
    <name evidence="5" type="ORF">AKJ09_09690</name>
</gene>
<dbReference type="Proteomes" id="UP000064967">
    <property type="component" value="Chromosome"/>
</dbReference>
<dbReference type="Gene3D" id="1.10.10.10">
    <property type="entry name" value="Winged helix-like DNA-binding domain superfamily/Winged helix DNA-binding domain"/>
    <property type="match status" value="1"/>
</dbReference>
<evidence type="ECO:0000256" key="1">
    <source>
        <dbReference type="ARBA" id="ARBA00023015"/>
    </source>
</evidence>
<dbReference type="AlphaFoldDB" id="A0A0K1QBI2"/>
<keyword evidence="1" id="KW-0805">Transcription regulation</keyword>
<dbReference type="InterPro" id="IPR000792">
    <property type="entry name" value="Tscrpt_reg_LuxR_C"/>
</dbReference>
<evidence type="ECO:0000259" key="4">
    <source>
        <dbReference type="PROSITE" id="PS50043"/>
    </source>
</evidence>
<dbReference type="PANTHER" id="PTHR44688:SF25">
    <property type="entry name" value="HTH LUXR-TYPE DOMAIN-CONTAINING PROTEIN"/>
    <property type="match status" value="1"/>
</dbReference>
<protein>
    <submittedName>
        <fullName evidence="5">Transcriptional regulator, LuxR family</fullName>
    </submittedName>
</protein>
<keyword evidence="6" id="KW-1185">Reference proteome</keyword>
<evidence type="ECO:0000313" key="6">
    <source>
        <dbReference type="Proteomes" id="UP000064967"/>
    </source>
</evidence>
<dbReference type="STRING" id="1391654.AKJ09_09690"/>
<dbReference type="PROSITE" id="PS00622">
    <property type="entry name" value="HTH_LUXR_1"/>
    <property type="match status" value="1"/>
</dbReference>
<dbReference type="SMART" id="SM00421">
    <property type="entry name" value="HTH_LUXR"/>
    <property type="match status" value="1"/>
</dbReference>
<dbReference type="PROSITE" id="PS50043">
    <property type="entry name" value="HTH_LUXR_2"/>
    <property type="match status" value="1"/>
</dbReference>
<proteinExistence type="predicted"/>
<dbReference type="RefSeq" id="WP_205633959.1">
    <property type="nucleotide sequence ID" value="NZ_CP012333.1"/>
</dbReference>
<dbReference type="EMBL" id="CP012333">
    <property type="protein sequence ID" value="AKV03027.1"/>
    <property type="molecule type" value="Genomic_DNA"/>
</dbReference>
<sequence length="187" mass="19815">MSLGFSKAHLPDGAIVGDIAMALRTVLEAVPGGVFVLNSDAHVFQANASGRRLLAAGFDVRAAMRTARKGASATVSIRPFAIPGLGPQTLLVVTPPAKPGRRDTEARVAYASNVWELTRRQAEVLSLVVHGHANRAIAERLSCAVRTVEVHISSLLMKASVDSRAGLVARFWTFGLEGPEDDTPPQA</sequence>
<dbReference type="Pfam" id="PF00196">
    <property type="entry name" value="GerE"/>
    <property type="match status" value="1"/>
</dbReference>
<feature type="domain" description="HTH luxR-type" evidence="4">
    <location>
        <begin position="110"/>
        <end position="175"/>
    </location>
</feature>
<reference evidence="5 6" key="1">
    <citation type="submission" date="2015-08" db="EMBL/GenBank/DDBJ databases">
        <authorList>
            <person name="Babu N.S."/>
            <person name="Beckwith C.J."/>
            <person name="Beseler K.G."/>
            <person name="Brison A."/>
            <person name="Carone J.V."/>
            <person name="Caskin T.P."/>
            <person name="Diamond M."/>
            <person name="Durham M.E."/>
            <person name="Foxe J.M."/>
            <person name="Go M."/>
            <person name="Henderson B.A."/>
            <person name="Jones I.B."/>
            <person name="McGettigan J.A."/>
            <person name="Micheletti S.J."/>
            <person name="Nasrallah M.E."/>
            <person name="Ortiz D."/>
            <person name="Piller C.R."/>
            <person name="Privatt S.R."/>
            <person name="Schneider S.L."/>
            <person name="Sharp S."/>
            <person name="Smith T.C."/>
            <person name="Stanton J.D."/>
            <person name="Ullery H.E."/>
            <person name="Wilson R.J."/>
            <person name="Serrano M.G."/>
            <person name="Buck G."/>
            <person name="Lee V."/>
            <person name="Wang Y."/>
            <person name="Carvalho R."/>
            <person name="Voegtly L."/>
            <person name="Shi R."/>
            <person name="Duckworth R."/>
            <person name="Johnson A."/>
            <person name="Loviza R."/>
            <person name="Walstead R."/>
            <person name="Shah Z."/>
            <person name="Kiflezghi M."/>
            <person name="Wade K."/>
            <person name="Ball S.L."/>
            <person name="Bradley K.W."/>
            <person name="Asai D.J."/>
            <person name="Bowman C.A."/>
            <person name="Russell D.A."/>
            <person name="Pope W.H."/>
            <person name="Jacobs-Sera D."/>
            <person name="Hendrix R.W."/>
            <person name="Hatfull G.F."/>
        </authorList>
    </citation>
    <scope>NUCLEOTIDE SEQUENCE [LARGE SCALE GENOMIC DNA]</scope>
    <source>
        <strain evidence="5 6">DSM 27648</strain>
    </source>
</reference>
<accession>A0A0K1QBI2</accession>
<evidence type="ECO:0000256" key="2">
    <source>
        <dbReference type="ARBA" id="ARBA00023125"/>
    </source>
</evidence>
<organism evidence="5 6">
    <name type="scientific">Labilithrix luteola</name>
    <dbReference type="NCBI Taxonomy" id="1391654"/>
    <lineage>
        <taxon>Bacteria</taxon>
        <taxon>Pseudomonadati</taxon>
        <taxon>Myxococcota</taxon>
        <taxon>Polyangia</taxon>
        <taxon>Polyangiales</taxon>
        <taxon>Labilitrichaceae</taxon>
        <taxon>Labilithrix</taxon>
    </lineage>
</organism>
<dbReference type="GO" id="GO:0006355">
    <property type="term" value="P:regulation of DNA-templated transcription"/>
    <property type="evidence" value="ECO:0007669"/>
    <property type="project" value="InterPro"/>
</dbReference>
<dbReference type="PRINTS" id="PR00038">
    <property type="entry name" value="HTHLUXR"/>
</dbReference>
<dbReference type="InterPro" id="IPR036388">
    <property type="entry name" value="WH-like_DNA-bd_sf"/>
</dbReference>
<keyword evidence="2" id="KW-0238">DNA-binding</keyword>
<dbReference type="InterPro" id="IPR016032">
    <property type="entry name" value="Sig_transdc_resp-reg_C-effctor"/>
</dbReference>
<dbReference type="PANTHER" id="PTHR44688">
    <property type="entry name" value="DNA-BINDING TRANSCRIPTIONAL ACTIVATOR DEVR_DOSR"/>
    <property type="match status" value="1"/>
</dbReference>
<evidence type="ECO:0000256" key="3">
    <source>
        <dbReference type="ARBA" id="ARBA00023163"/>
    </source>
</evidence>
<name>A0A0K1QBI2_9BACT</name>
<dbReference type="CDD" id="cd06170">
    <property type="entry name" value="LuxR_C_like"/>
    <property type="match status" value="1"/>
</dbReference>
<keyword evidence="3" id="KW-0804">Transcription</keyword>